<sequence length="286" mass="32156">MKKLMMLLLCGGLLVACSSDSGYSVKVSKSDDAMITGSELKMTKQDYFNQLLDQYGAQQVLSEALTTIADKEVTDQEEINKLVAEREKTYAKNANGDLEKYAKSLGYDSKEEYSQEVLVPDVKQELLRNKYIKENLEKMIKDYQVVSFKKIVVTKESEALTIIKESTSAEIFDKKLKDAGTNGEDAGIVTKNSTLDDNLKSQLSQLSAVNKDGVYSEAIKLSDDSYAVLYLYNTDHKNTDELINKLTSDGDVQKEIEGIYLKKYNFKVNDSKIKDAIKKLSSEYIE</sequence>
<dbReference type="PROSITE" id="PS51257">
    <property type="entry name" value="PROKAR_LIPOPROTEIN"/>
    <property type="match status" value="1"/>
</dbReference>
<dbReference type="AlphaFoldDB" id="E7GFC9"/>
<dbReference type="Proteomes" id="UP000003157">
    <property type="component" value="Unassembled WGS sequence"/>
</dbReference>
<dbReference type="EMBL" id="ADKX01000049">
    <property type="protein sequence ID" value="EFW03190.1"/>
    <property type="molecule type" value="Genomic_DNA"/>
</dbReference>
<dbReference type="GeneID" id="78228549"/>
<dbReference type="RefSeq" id="WP_008790554.1">
    <property type="nucleotide sequence ID" value="NZ_AKCB01000001.1"/>
</dbReference>
<evidence type="ECO:0008006" key="4">
    <source>
        <dbReference type="Google" id="ProtNLM"/>
    </source>
</evidence>
<dbReference type="OrthoDB" id="1654378at2"/>
<reference evidence="2 3" key="1">
    <citation type="submission" date="2010-12" db="EMBL/GenBank/DDBJ databases">
        <title>The Genome Sequence of Coprobacillus sp. strain 29_1.</title>
        <authorList>
            <consortium name="The Broad Institute Genome Sequencing Platform"/>
            <person name="Earl A."/>
            <person name="Ward D."/>
            <person name="Feldgarden M."/>
            <person name="Gevers D."/>
            <person name="Daigneault M."/>
            <person name="Sibley C.D."/>
            <person name="White A."/>
            <person name="Strauss J."/>
            <person name="Allen-Vercoe E."/>
            <person name="Young S.K."/>
            <person name="Zeng Q."/>
            <person name="Gargeya S."/>
            <person name="Fitzgerald M."/>
            <person name="Haas B."/>
            <person name="Abouelleil A."/>
            <person name="Alvarado L."/>
            <person name="Arachchi H.M."/>
            <person name="Berlin A."/>
            <person name="Brown A."/>
            <person name="Chapman S.B."/>
            <person name="Chen Z."/>
            <person name="Dunbar C."/>
            <person name="Freedman E."/>
            <person name="Gearin G."/>
            <person name="Gellesch M."/>
            <person name="Goldberg J."/>
            <person name="Griggs A."/>
            <person name="Gujja S."/>
            <person name="Heilman E."/>
            <person name="Heiman D."/>
            <person name="Howarth C."/>
            <person name="Larson L."/>
            <person name="Lui A."/>
            <person name="MacDonald P.J.P."/>
            <person name="Mehta T."/>
            <person name="Montmayeur A."/>
            <person name="Murphy C."/>
            <person name="Neiman D."/>
            <person name="Pearson M."/>
            <person name="Priest M."/>
            <person name="Roberts A."/>
            <person name="Saif S."/>
            <person name="Shea T."/>
            <person name="Shenoy N."/>
            <person name="Sisk P."/>
            <person name="Stolte C."/>
            <person name="Sykes S."/>
            <person name="White J."/>
            <person name="Yandava C."/>
            <person name="Nusbaum C."/>
            <person name="Birren B."/>
        </authorList>
    </citation>
    <scope>NUCLEOTIDE SEQUENCE [LARGE SCALE GENOMIC DNA]</scope>
    <source>
        <strain evidence="2 3">29_1</strain>
    </source>
</reference>
<comment type="caution">
    <text evidence="2">The sequence shown here is derived from an EMBL/GenBank/DDBJ whole genome shotgun (WGS) entry which is preliminary data.</text>
</comment>
<dbReference type="HOGENOM" id="CLU_972223_0_0_9"/>
<name>E7GFC9_9FIRM</name>
<keyword evidence="3" id="KW-1185">Reference proteome</keyword>
<dbReference type="eggNOG" id="ENOG5031QNM">
    <property type="taxonomic scope" value="Bacteria"/>
</dbReference>
<keyword evidence="1" id="KW-0732">Signal</keyword>
<protein>
    <recommendedName>
        <fullName evidence="4">Foldase protein PrsA</fullName>
    </recommendedName>
</protein>
<organism evidence="2 3">
    <name type="scientific">Coprobacillus cateniformis</name>
    <dbReference type="NCBI Taxonomy" id="100884"/>
    <lineage>
        <taxon>Bacteria</taxon>
        <taxon>Bacillati</taxon>
        <taxon>Bacillota</taxon>
        <taxon>Erysipelotrichia</taxon>
        <taxon>Erysipelotrichales</taxon>
        <taxon>Coprobacillaceae</taxon>
        <taxon>Coprobacillus</taxon>
    </lineage>
</organism>
<proteinExistence type="predicted"/>
<evidence type="ECO:0000313" key="2">
    <source>
        <dbReference type="EMBL" id="EFW03190.1"/>
    </source>
</evidence>
<feature type="chain" id="PRO_5038761598" description="Foldase protein PrsA" evidence="1">
    <location>
        <begin position="22"/>
        <end position="286"/>
    </location>
</feature>
<evidence type="ECO:0000256" key="1">
    <source>
        <dbReference type="SAM" id="SignalP"/>
    </source>
</evidence>
<feature type="signal peptide" evidence="1">
    <location>
        <begin position="1"/>
        <end position="21"/>
    </location>
</feature>
<evidence type="ECO:0000313" key="3">
    <source>
        <dbReference type="Proteomes" id="UP000003157"/>
    </source>
</evidence>
<gene>
    <name evidence="2" type="ORF">HMPREF9488_03472</name>
</gene>
<accession>E7GFC9</accession>
<dbReference type="STRING" id="100884.GCA_000269565_00650"/>